<accession>A0A837P4T0</accession>
<name>A0A837P4T0_LACPN</name>
<evidence type="ECO:0000313" key="1">
    <source>
        <dbReference type="EMBL" id="KPN44271.1"/>
    </source>
</evidence>
<protein>
    <submittedName>
        <fullName evidence="1">Prophage Lp1 protein 32</fullName>
    </submittedName>
</protein>
<organism evidence="1 2">
    <name type="scientific">Lactiplantibacillus plantarum WJL</name>
    <dbReference type="NCBI Taxonomy" id="1350466"/>
    <lineage>
        <taxon>Bacteria</taxon>
        <taxon>Bacillati</taxon>
        <taxon>Bacillota</taxon>
        <taxon>Bacilli</taxon>
        <taxon>Lactobacillales</taxon>
        <taxon>Lactobacillaceae</taxon>
        <taxon>Lactiplantibacillus</taxon>
    </lineage>
</organism>
<sequence>MTDTEYAKAIRMKATVANLEMNAALTTEQQAQIGQDFIADIMELSDHESKQKAAC</sequence>
<comment type="caution">
    <text evidence="1">The sequence shown here is derived from an EMBL/GenBank/DDBJ whole genome shotgun (WGS) entry which is preliminary data.</text>
</comment>
<gene>
    <name evidence="1" type="ORF">WJL_1348</name>
</gene>
<evidence type="ECO:0000313" key="2">
    <source>
        <dbReference type="Proteomes" id="UP000050511"/>
    </source>
</evidence>
<dbReference type="EMBL" id="LKLZ01000003">
    <property type="protein sequence ID" value="KPN44271.1"/>
    <property type="molecule type" value="Genomic_DNA"/>
</dbReference>
<reference evidence="1 2" key="1">
    <citation type="submission" date="2015-10" db="EMBL/GenBank/DDBJ databases">
        <title>Resequencing of Lactobacillus plantarum WJL strain genome.</title>
        <authorList>
            <person name="Martino M.E."/>
        </authorList>
    </citation>
    <scope>NUCLEOTIDE SEQUENCE [LARGE SCALE GENOMIC DNA]</scope>
    <source>
        <strain evidence="1 2">WJL</strain>
    </source>
</reference>
<dbReference type="RefSeq" id="WP_022638323.1">
    <property type="nucleotide sequence ID" value="NZ_AUTE01000017.1"/>
</dbReference>
<dbReference type="Proteomes" id="UP000050511">
    <property type="component" value="Unassembled WGS sequence"/>
</dbReference>
<dbReference type="AlphaFoldDB" id="A0A837P4T0"/>
<proteinExistence type="predicted"/>